<feature type="non-terminal residue" evidence="2">
    <location>
        <position position="93"/>
    </location>
</feature>
<dbReference type="EMBL" id="CADCUI010000060">
    <property type="protein sequence ID" value="CAA9358633.1"/>
    <property type="molecule type" value="Genomic_DNA"/>
</dbReference>
<name>A0A6J4MG18_9ACTN</name>
<sequence>AGPAACHHGTHVSRTAAHHAPDRDLTQCSGVRVPAADDLARLLPQRRHPDARRPRRARRLGAGPGPGPPRRHPQGDPPAQDHPPAAADLLPGL</sequence>
<evidence type="ECO:0000313" key="2">
    <source>
        <dbReference type="EMBL" id="CAA9358633.1"/>
    </source>
</evidence>
<gene>
    <name evidence="2" type="ORF">AVDCRST_MAG34-2287</name>
</gene>
<feature type="compositionally biased region" description="Low complexity" evidence="1">
    <location>
        <begin position="82"/>
        <end position="93"/>
    </location>
</feature>
<evidence type="ECO:0000256" key="1">
    <source>
        <dbReference type="SAM" id="MobiDB-lite"/>
    </source>
</evidence>
<protein>
    <submittedName>
        <fullName evidence="2">Uncharacterized protein</fullName>
    </submittedName>
</protein>
<proteinExistence type="predicted"/>
<feature type="non-terminal residue" evidence="2">
    <location>
        <position position="1"/>
    </location>
</feature>
<reference evidence="2" key="1">
    <citation type="submission" date="2020-02" db="EMBL/GenBank/DDBJ databases">
        <authorList>
            <person name="Meier V. D."/>
        </authorList>
    </citation>
    <scope>NUCLEOTIDE SEQUENCE</scope>
    <source>
        <strain evidence="2">AVDCRST_MAG34</strain>
    </source>
</reference>
<dbReference type="AlphaFoldDB" id="A0A6J4MG18"/>
<feature type="region of interest" description="Disordered" evidence="1">
    <location>
        <begin position="1"/>
        <end position="93"/>
    </location>
</feature>
<organism evidence="2">
    <name type="scientific">uncultured Nocardioidaceae bacterium</name>
    <dbReference type="NCBI Taxonomy" id="253824"/>
    <lineage>
        <taxon>Bacteria</taxon>
        <taxon>Bacillati</taxon>
        <taxon>Actinomycetota</taxon>
        <taxon>Actinomycetes</taxon>
        <taxon>Propionibacteriales</taxon>
        <taxon>Nocardioidaceae</taxon>
        <taxon>environmental samples</taxon>
    </lineage>
</organism>
<accession>A0A6J4MG18</accession>